<dbReference type="Proteomes" id="UP000307173">
    <property type="component" value="Unassembled WGS sequence"/>
</dbReference>
<evidence type="ECO:0000256" key="2">
    <source>
        <dbReference type="ARBA" id="ARBA00018706"/>
    </source>
</evidence>
<proteinExistence type="inferred from homology"/>
<feature type="compositionally biased region" description="Polar residues" evidence="8">
    <location>
        <begin position="26"/>
        <end position="36"/>
    </location>
</feature>
<organism evidence="10 11">
    <name type="scientific">Pichia inconspicua</name>
    <dbReference type="NCBI Taxonomy" id="52247"/>
    <lineage>
        <taxon>Eukaryota</taxon>
        <taxon>Fungi</taxon>
        <taxon>Dikarya</taxon>
        <taxon>Ascomycota</taxon>
        <taxon>Saccharomycotina</taxon>
        <taxon>Pichiomycetes</taxon>
        <taxon>Pichiales</taxon>
        <taxon>Pichiaceae</taxon>
        <taxon>Pichia</taxon>
    </lineage>
</organism>
<dbReference type="InterPro" id="IPR032319">
    <property type="entry name" value="CLP1_P"/>
</dbReference>
<dbReference type="STRING" id="52247.A0A4T0X6S3"/>
<dbReference type="InterPro" id="IPR045116">
    <property type="entry name" value="Clp1/Grc3"/>
</dbReference>
<evidence type="ECO:0000259" key="9">
    <source>
        <dbReference type="Pfam" id="PF16575"/>
    </source>
</evidence>
<comment type="caution">
    <text evidence="10">The sequence shown here is derived from an EMBL/GenBank/DDBJ whole genome shotgun (WGS) entry which is preliminary data.</text>
</comment>
<dbReference type="EMBL" id="SELW01000039">
    <property type="protein sequence ID" value="TID31211.1"/>
    <property type="molecule type" value="Genomic_DNA"/>
</dbReference>
<evidence type="ECO:0000256" key="4">
    <source>
        <dbReference type="ARBA" id="ARBA00022679"/>
    </source>
</evidence>
<keyword evidence="5" id="KW-0547">Nucleotide-binding</keyword>
<accession>A0A4T0X6S3</accession>
<keyword evidence="6" id="KW-0418">Kinase</keyword>
<evidence type="ECO:0000313" key="10">
    <source>
        <dbReference type="EMBL" id="TID31211.1"/>
    </source>
</evidence>
<sequence>MSSRLSAFAALNNSDSEDENVDYENTPLTNQNSTSIDLGVGPVRSADNDSSQYTSNEALNSSTVILVEGENIVHHQGFQLIGLNCDETLIFKGQYSVLVISGSVIIEMFELKESKELYVNASDLNSFPSITTSKSQQKIIPPFSKPFNTVIKVSNVTDDLNMNDISKLYPHLKNMYIPEHPLNKSTTTFGNWSYTFANLIMPEPNRISTTVSRSWKACFDQLISNFRRTERSKTVLIVGNKNTGKSTYLRLLTNYILSQDLTQTIQILDIDPGQPEMCPPNCIALAETTRPFIGTHDPQVIQSKITTKFIGFNSPNIQPLNYLYQLGKLLKLKEKERNKITIINSPGWVKGFGTEIMSHLAESTEISYLVQLSADHRDLDILKELNWSFETEVIKLESVSKLANVSTYSPAIIRNYKLLSYTHFDQLHRKFDFNPLIFKSPYMLPYIGATNQLNKMKSFAGVVGISAFETNGLEVSTLIECLECQYAALVTVNADEISLLVDSKKLTSNSKLPILIEDSNIQKVDSKFYGFCIIHSVDTKNQIFNIYTPIEVDKLAQSLLSNAEKLILVKGKQQVVIEEMYSNQIIKGDAKYWSSFGFECLPYLTPGLTTDVVGGKTVGVRRNIQRH</sequence>
<comment type="similarity">
    <text evidence="1">Belongs to the Clp1 family. NOL9/GRC3 subfamily.</text>
</comment>
<dbReference type="PANTHER" id="PTHR12755">
    <property type="entry name" value="CLEAVAGE/POLYADENYLATION FACTOR IA SUBUNIT CLP1P"/>
    <property type="match status" value="1"/>
</dbReference>
<dbReference type="AlphaFoldDB" id="A0A4T0X6S3"/>
<evidence type="ECO:0000256" key="7">
    <source>
        <dbReference type="ARBA" id="ARBA00022840"/>
    </source>
</evidence>
<dbReference type="InterPro" id="IPR027417">
    <property type="entry name" value="P-loop_NTPase"/>
</dbReference>
<dbReference type="Gene3D" id="3.40.50.300">
    <property type="entry name" value="P-loop containing nucleotide triphosphate hydrolases"/>
    <property type="match status" value="1"/>
</dbReference>
<evidence type="ECO:0000256" key="8">
    <source>
        <dbReference type="SAM" id="MobiDB-lite"/>
    </source>
</evidence>
<keyword evidence="4" id="KW-0808">Transferase</keyword>
<dbReference type="OrthoDB" id="4054781at2759"/>
<dbReference type="GO" id="GO:0051731">
    <property type="term" value="F:polynucleotide 5'-hydroxyl-kinase activity"/>
    <property type="evidence" value="ECO:0007669"/>
    <property type="project" value="InterPro"/>
</dbReference>
<dbReference type="Pfam" id="PF16575">
    <property type="entry name" value="CLP1_P"/>
    <property type="match status" value="1"/>
</dbReference>
<keyword evidence="11" id="KW-1185">Reference proteome</keyword>
<dbReference type="SUPFAM" id="SSF52540">
    <property type="entry name" value="P-loop containing nucleoside triphosphate hydrolases"/>
    <property type="match status" value="1"/>
</dbReference>
<evidence type="ECO:0000256" key="6">
    <source>
        <dbReference type="ARBA" id="ARBA00022777"/>
    </source>
</evidence>
<evidence type="ECO:0000256" key="5">
    <source>
        <dbReference type="ARBA" id="ARBA00022741"/>
    </source>
</evidence>
<feature type="region of interest" description="Disordered" evidence="8">
    <location>
        <begin position="16"/>
        <end position="40"/>
    </location>
</feature>
<keyword evidence="7" id="KW-0067">ATP-binding</keyword>
<gene>
    <name evidence="10" type="ORF">CANINC_000154</name>
</gene>
<dbReference type="GO" id="GO:0000448">
    <property type="term" value="P:cleavage in ITS2 between 5.8S rRNA and LSU-rRNA of tricistronic rRNA transcript (SSU-rRNA, 5.8S rRNA, LSU-rRNA)"/>
    <property type="evidence" value="ECO:0007669"/>
    <property type="project" value="TreeGrafter"/>
</dbReference>
<evidence type="ECO:0000313" key="11">
    <source>
        <dbReference type="Proteomes" id="UP000307173"/>
    </source>
</evidence>
<dbReference type="GO" id="GO:0005634">
    <property type="term" value="C:nucleus"/>
    <property type="evidence" value="ECO:0007669"/>
    <property type="project" value="TreeGrafter"/>
</dbReference>
<reference evidence="10 11" key="1">
    <citation type="journal article" date="2019" name="Front. Genet.">
        <title>Whole-Genome Sequencing of the Opportunistic Yeast Pathogen Candida inconspicua Uncovers Its Hybrid Origin.</title>
        <authorList>
            <person name="Mixao V."/>
            <person name="Hansen A.P."/>
            <person name="Saus E."/>
            <person name="Boekhout T."/>
            <person name="Lass-Florl C."/>
            <person name="Gabaldon T."/>
        </authorList>
    </citation>
    <scope>NUCLEOTIDE SEQUENCE [LARGE SCALE GENOMIC DNA]</scope>
    <source>
        <strain evidence="10 11">CBS 180</strain>
    </source>
</reference>
<evidence type="ECO:0000256" key="3">
    <source>
        <dbReference type="ARBA" id="ARBA00019824"/>
    </source>
</evidence>
<dbReference type="PANTHER" id="PTHR12755:SF3">
    <property type="entry name" value="POLYNUCLEOTIDE 5'-HYDROXYL-KINASE NOL9"/>
    <property type="match status" value="1"/>
</dbReference>
<evidence type="ECO:0000256" key="1">
    <source>
        <dbReference type="ARBA" id="ARBA00011003"/>
    </source>
</evidence>
<feature type="domain" description="Clp1 P-loop" evidence="9">
    <location>
        <begin position="239"/>
        <end position="421"/>
    </location>
</feature>
<dbReference type="GO" id="GO:0005524">
    <property type="term" value="F:ATP binding"/>
    <property type="evidence" value="ECO:0007669"/>
    <property type="project" value="UniProtKB-KW"/>
</dbReference>
<protein>
    <recommendedName>
        <fullName evidence="3">Polynucleotide 5'-hydroxyl-kinase GRC3</fullName>
    </recommendedName>
    <alternativeName>
        <fullName evidence="2">Polynucleotide 5'-hydroxyl-kinase grc3</fullName>
    </alternativeName>
</protein>
<name>A0A4T0X6S3_9ASCO</name>